<accession>A0A7V7GQ97</accession>
<dbReference type="InterPro" id="IPR005133">
    <property type="entry name" value="PhaG_MnhG_YufB"/>
</dbReference>
<dbReference type="OrthoDB" id="9813804at2"/>
<feature type="region of interest" description="Disordered" evidence="1">
    <location>
        <begin position="94"/>
        <end position="114"/>
    </location>
</feature>
<keyword evidence="2" id="KW-0812">Transmembrane</keyword>
<keyword evidence="2" id="KW-1133">Transmembrane helix</keyword>
<organism evidence="3 4">
    <name type="scientific">Halopseudomonas laoshanensis</name>
    <dbReference type="NCBI Taxonomy" id="2268758"/>
    <lineage>
        <taxon>Bacteria</taxon>
        <taxon>Pseudomonadati</taxon>
        <taxon>Pseudomonadota</taxon>
        <taxon>Gammaproteobacteria</taxon>
        <taxon>Pseudomonadales</taxon>
        <taxon>Pseudomonadaceae</taxon>
        <taxon>Halopseudomonas</taxon>
    </lineage>
</organism>
<dbReference type="PANTHER" id="PTHR34703">
    <property type="entry name" value="ANTIPORTER SUBUNIT MNHG2-RELATED"/>
    <property type="match status" value="1"/>
</dbReference>
<keyword evidence="4" id="KW-1185">Reference proteome</keyword>
<evidence type="ECO:0000256" key="2">
    <source>
        <dbReference type="SAM" id="Phobius"/>
    </source>
</evidence>
<evidence type="ECO:0000256" key="1">
    <source>
        <dbReference type="SAM" id="MobiDB-lite"/>
    </source>
</evidence>
<protein>
    <submittedName>
        <fullName evidence="3">Cation:proton antiporter</fullName>
    </submittedName>
</protein>
<sequence>MTEWLIWLSWPLLLAGMFFFISGTLGVLRFPDVYSRLHAVTKADTLGLGLLAFGLALRSDGWQPALLMLLIWLLVMVSSATACQLLARHQRELDSDGGADTSASQKPEEQHDQR</sequence>
<dbReference type="EMBL" id="QOVF01000007">
    <property type="protein sequence ID" value="KAA0691844.1"/>
    <property type="molecule type" value="Genomic_DNA"/>
</dbReference>
<keyword evidence="2" id="KW-0472">Membrane</keyword>
<dbReference type="Pfam" id="PF03334">
    <property type="entry name" value="PhaG_MnhG_YufB"/>
    <property type="match status" value="1"/>
</dbReference>
<dbReference type="RefSeq" id="WP_149333965.1">
    <property type="nucleotide sequence ID" value="NZ_QOVF01000007.1"/>
</dbReference>
<dbReference type="Proteomes" id="UP000463138">
    <property type="component" value="Unassembled WGS sequence"/>
</dbReference>
<dbReference type="AlphaFoldDB" id="A0A7V7GQ97"/>
<proteinExistence type="predicted"/>
<comment type="caution">
    <text evidence="3">The sequence shown here is derived from an EMBL/GenBank/DDBJ whole genome shotgun (WGS) entry which is preliminary data.</text>
</comment>
<dbReference type="GO" id="GO:0015385">
    <property type="term" value="F:sodium:proton antiporter activity"/>
    <property type="evidence" value="ECO:0007669"/>
    <property type="project" value="TreeGrafter"/>
</dbReference>
<dbReference type="PANTHER" id="PTHR34703:SF1">
    <property type="entry name" value="ANTIPORTER SUBUNIT MNHG2-RELATED"/>
    <property type="match status" value="1"/>
</dbReference>
<evidence type="ECO:0000313" key="3">
    <source>
        <dbReference type="EMBL" id="KAA0691844.1"/>
    </source>
</evidence>
<reference evidence="3 4" key="1">
    <citation type="submission" date="2018-07" db="EMBL/GenBank/DDBJ databases">
        <title>Pseudomonas laoshanensis sp. nov., isolated from soil.</title>
        <authorList>
            <person name="Sun J."/>
            <person name="Yu L."/>
            <person name="Wang M."/>
            <person name="Zhang C."/>
        </authorList>
    </citation>
    <scope>NUCLEOTIDE SEQUENCE [LARGE SCALE GENOMIC DNA]</scope>
    <source>
        <strain evidence="3 4">Y22</strain>
    </source>
</reference>
<feature type="transmembrane region" description="Helical" evidence="2">
    <location>
        <begin position="6"/>
        <end position="28"/>
    </location>
</feature>
<feature type="transmembrane region" description="Helical" evidence="2">
    <location>
        <begin position="65"/>
        <end position="87"/>
    </location>
</feature>
<evidence type="ECO:0000313" key="4">
    <source>
        <dbReference type="Proteomes" id="UP000463138"/>
    </source>
</evidence>
<name>A0A7V7GQ97_9GAMM</name>
<gene>
    <name evidence="3" type="ORF">DT594_16565</name>
</gene>